<dbReference type="EMBL" id="JBHSHP010000005">
    <property type="protein sequence ID" value="MFC4753415.1"/>
    <property type="molecule type" value="Genomic_DNA"/>
</dbReference>
<feature type="compositionally biased region" description="Gly residues" evidence="1">
    <location>
        <begin position="158"/>
        <end position="170"/>
    </location>
</feature>
<accession>A0ABV9PM34</accession>
<evidence type="ECO:0000256" key="2">
    <source>
        <dbReference type="SAM" id="Phobius"/>
    </source>
</evidence>
<dbReference type="Proteomes" id="UP001595836">
    <property type="component" value="Unassembled WGS sequence"/>
</dbReference>
<evidence type="ECO:0000313" key="4">
    <source>
        <dbReference type="Proteomes" id="UP001595836"/>
    </source>
</evidence>
<organism evidence="3 4">
    <name type="scientific">Dietzia aurantiaca</name>
    <dbReference type="NCBI Taxonomy" id="983873"/>
    <lineage>
        <taxon>Bacteria</taxon>
        <taxon>Bacillati</taxon>
        <taxon>Actinomycetota</taxon>
        <taxon>Actinomycetes</taxon>
        <taxon>Mycobacteriales</taxon>
        <taxon>Dietziaceae</taxon>
        <taxon>Dietzia</taxon>
    </lineage>
</organism>
<keyword evidence="2" id="KW-1133">Transmembrane helix</keyword>
<feature type="region of interest" description="Disordered" evidence="1">
    <location>
        <begin position="157"/>
        <end position="177"/>
    </location>
</feature>
<evidence type="ECO:0000313" key="3">
    <source>
        <dbReference type="EMBL" id="MFC4753415.1"/>
    </source>
</evidence>
<keyword evidence="2" id="KW-0472">Membrane</keyword>
<feature type="region of interest" description="Disordered" evidence="1">
    <location>
        <begin position="64"/>
        <end position="88"/>
    </location>
</feature>
<reference evidence="4" key="1">
    <citation type="journal article" date="2019" name="Int. J. Syst. Evol. Microbiol.">
        <title>The Global Catalogue of Microorganisms (GCM) 10K type strain sequencing project: providing services to taxonomists for standard genome sequencing and annotation.</title>
        <authorList>
            <consortium name="The Broad Institute Genomics Platform"/>
            <consortium name="The Broad Institute Genome Sequencing Center for Infectious Disease"/>
            <person name="Wu L."/>
            <person name="Ma J."/>
        </authorList>
    </citation>
    <scope>NUCLEOTIDE SEQUENCE [LARGE SCALE GENOMIC DNA]</scope>
    <source>
        <strain evidence="4">JCM 11882</strain>
    </source>
</reference>
<comment type="caution">
    <text evidence="3">The sequence shown here is derived from an EMBL/GenBank/DDBJ whole genome shotgun (WGS) entry which is preliminary data.</text>
</comment>
<evidence type="ECO:0000256" key="1">
    <source>
        <dbReference type="SAM" id="MobiDB-lite"/>
    </source>
</evidence>
<gene>
    <name evidence="3" type="ORF">ACFO7U_01305</name>
</gene>
<proteinExistence type="predicted"/>
<feature type="transmembrane region" description="Helical" evidence="2">
    <location>
        <begin position="7"/>
        <end position="28"/>
    </location>
</feature>
<keyword evidence="4" id="KW-1185">Reference proteome</keyword>
<sequence>MTVAARVARVAGVGVVIVLALVTILTALRTELPRAPGVMTDAVGPDPGEPVAEYLERTAASLDVGAGDGHRDDDTTGSPDPSTDPDTDHWALVSAVQAWSVADAGAVARGLPRVSGLIAQVPVEGVAMPVAEVVLAEPVAGESSREPAFGRGLDGVVSGLGAGREPGPGDVGADRGAQTSALTAARIRDGDPAIVGLLVRGTPEQLRAVSGRPGVRAVEALPADAVSGRFAVRPLLPQHVRSASPLPDSAPVPAS</sequence>
<protein>
    <submittedName>
        <fullName evidence="3">Uncharacterized protein</fullName>
    </submittedName>
</protein>
<keyword evidence="2" id="KW-0812">Transmembrane</keyword>
<name>A0ABV9PM34_9ACTN</name>
<dbReference type="RefSeq" id="WP_344990119.1">
    <property type="nucleotide sequence ID" value="NZ_BAABCD010000008.1"/>
</dbReference>